<reference evidence="2 3" key="1">
    <citation type="journal article" date="2007" name="Genome Res.">
        <title>Genome characteristics of facultatively symbiotic Frankia sp. strains reflect host range and host plant biogeography.</title>
        <authorList>
            <person name="Normand P."/>
            <person name="Lapierre P."/>
            <person name="Tisa L.S."/>
            <person name="Gogarten J.P."/>
            <person name="Alloisio N."/>
            <person name="Bagnarol E."/>
            <person name="Bassi C.A."/>
            <person name="Berry A.M."/>
            <person name="Bickhart D.M."/>
            <person name="Choisne N."/>
            <person name="Couloux A."/>
            <person name="Cournoyer B."/>
            <person name="Cruveiller S."/>
            <person name="Daubin V."/>
            <person name="Demange N."/>
            <person name="Francino M.P."/>
            <person name="Goltsman E."/>
            <person name="Huang Y."/>
            <person name="Kopp O.R."/>
            <person name="Labarre L."/>
            <person name="Lapidus A."/>
            <person name="Lavire C."/>
            <person name="Marechal J."/>
            <person name="Martinez M."/>
            <person name="Mastronunzio J.E."/>
            <person name="Mullin B.C."/>
            <person name="Niemann J."/>
            <person name="Pujic P."/>
            <person name="Rawnsley T."/>
            <person name="Rouy Z."/>
            <person name="Schenowitz C."/>
            <person name="Sellstedt A."/>
            <person name="Tavares F."/>
            <person name="Tomkins J.P."/>
            <person name="Vallenet D."/>
            <person name="Valverde C."/>
            <person name="Wall L.G."/>
            <person name="Wang Y."/>
            <person name="Medigue C."/>
            <person name="Benson D.R."/>
        </authorList>
    </citation>
    <scope>NUCLEOTIDE SEQUENCE [LARGE SCALE GENOMIC DNA]</scope>
    <source>
        <strain evidence="3">DSM 45986 / CECT 9034 / ACN14a</strain>
    </source>
</reference>
<dbReference type="AlphaFoldDB" id="Q0RU36"/>
<protein>
    <submittedName>
        <fullName evidence="2">Uncharacterized protein</fullName>
    </submittedName>
</protein>
<dbReference type="STRING" id="326424.FRAAL0230"/>
<name>Q0RU36_FRAAA</name>
<feature type="region of interest" description="Disordered" evidence="1">
    <location>
        <begin position="1"/>
        <end position="76"/>
    </location>
</feature>
<proteinExistence type="predicted"/>
<sequence length="472" mass="51242">MTQPAEPTGPGRGARGWRRGPAGRGDGLRPGRGGDRARERRRVGAAGFGGAADRGGPAAGGRRTGRREENEAETGSRIGLWGATQSGKTTMLAALQVAVARQRGGEQDWLMFPGNARTSRFLAEAGTQLANGEFPQASTDVPEPLSLRMLRPRSRGAWLARMLRQRARRRDFRITLLDVSGTMFRNQPEEAVLGPSSDDYVSDLFAQTPEAGDDVENLVDHLARADGMVYLFDPLREAGRGDSYQFLESMLGRVALRAEELSRLPDGKLPHYLAICVTKIDDPEVFRQAYDGGFVGISEDETLQPEIVDDDAADFFAELCRGGRAGSGVLVRGMLERYFHPDRIRYFATSSVGFYIGPSGYFRIQDFRNVEDGVGGVNRIRGRARPVNVLEPFLWLEDSIRRARPPRAVEPTRPREPGDDLDDLDDLGGPDGPDNPDGLGPPTGTGGDWPRPAGGAGDGTFNPPPPPGPLVL</sequence>
<dbReference type="eggNOG" id="COG1100">
    <property type="taxonomic scope" value="Bacteria"/>
</dbReference>
<feature type="compositionally biased region" description="Acidic residues" evidence="1">
    <location>
        <begin position="419"/>
        <end position="428"/>
    </location>
</feature>
<evidence type="ECO:0000313" key="3">
    <source>
        <dbReference type="Proteomes" id="UP000000657"/>
    </source>
</evidence>
<dbReference type="HOGENOM" id="CLU_045953_0_0_11"/>
<evidence type="ECO:0000256" key="1">
    <source>
        <dbReference type="SAM" id="MobiDB-lite"/>
    </source>
</evidence>
<feature type="compositionally biased region" description="Gly residues" evidence="1">
    <location>
        <begin position="46"/>
        <end position="59"/>
    </location>
</feature>
<dbReference type="RefSeq" id="WP_011601489.1">
    <property type="nucleotide sequence ID" value="NC_008278.1"/>
</dbReference>
<organism evidence="2 3">
    <name type="scientific">Frankia alni (strain DSM 45986 / CECT 9034 / ACN14a)</name>
    <dbReference type="NCBI Taxonomy" id="326424"/>
    <lineage>
        <taxon>Bacteria</taxon>
        <taxon>Bacillati</taxon>
        <taxon>Actinomycetota</taxon>
        <taxon>Actinomycetes</taxon>
        <taxon>Frankiales</taxon>
        <taxon>Frankiaceae</taxon>
        <taxon>Frankia</taxon>
    </lineage>
</organism>
<accession>Q0RU36</accession>
<dbReference type="KEGG" id="fal:FRAAL0230"/>
<dbReference type="Proteomes" id="UP000000657">
    <property type="component" value="Chromosome"/>
</dbReference>
<keyword evidence="3" id="KW-1185">Reference proteome</keyword>
<dbReference type="OrthoDB" id="4051290at2"/>
<gene>
    <name evidence="2" type="ordered locus">FRAAL0230</name>
</gene>
<evidence type="ECO:0000313" key="2">
    <source>
        <dbReference type="EMBL" id="CAJ58908.1"/>
    </source>
</evidence>
<dbReference type="EMBL" id="CT573213">
    <property type="protein sequence ID" value="CAJ58908.1"/>
    <property type="molecule type" value="Genomic_DNA"/>
</dbReference>
<feature type="region of interest" description="Disordered" evidence="1">
    <location>
        <begin position="405"/>
        <end position="472"/>
    </location>
</feature>
<feature type="compositionally biased region" description="Pro residues" evidence="1">
    <location>
        <begin position="462"/>
        <end position="472"/>
    </location>
</feature>
<feature type="compositionally biased region" description="Basic and acidic residues" evidence="1">
    <location>
        <begin position="26"/>
        <end position="38"/>
    </location>
</feature>